<dbReference type="PANTHER" id="PTHR39639:SF1">
    <property type="entry name" value="DUF262 DOMAIN-CONTAINING PROTEIN"/>
    <property type="match status" value="1"/>
</dbReference>
<evidence type="ECO:0000256" key="1">
    <source>
        <dbReference type="SAM" id="MobiDB-lite"/>
    </source>
</evidence>
<dbReference type="OrthoDB" id="7802453at2"/>
<dbReference type="Pfam" id="PF03235">
    <property type="entry name" value="GmrSD_N"/>
    <property type="match status" value="1"/>
</dbReference>
<gene>
    <name evidence="3" type="ORF">BCF53_1356</name>
</gene>
<sequence>MNEEYNEEIEKAEAEQEESEDYSETPPSDIVAFNELRSCADLVRMHKAGQLIIKPDFQRDVVWSNPAQTRFIDSLVKQLPIPSMCLSLDYKTEKRLMIDGLQRISSIIKFLTDEEWRLSKLEDIDSRISGRTSGYLKEKHFEIYSRIENLTIPVTVLRCDYSKKSHLNYLFTIFHRLNTGGNKLSNQEIRNCIYAGDFNEMLKKIVERKETRYLFGLEEEKTYRYAYEELFLRVFTFADAHEKYNGRLAKYLNEYMESKKKITEKEIETKTDRINRSITLLYRSILDGKQLPKLSKSTIEALFVGIYKNIDGLEGESEEQLSARYQALREDDNFSIASLSEGLAATDKVKARISKGIEIFS</sequence>
<feature type="domain" description="GmrSD restriction endonucleases N-terminal" evidence="2">
    <location>
        <begin position="41"/>
        <end position="194"/>
    </location>
</feature>
<name>A0A4R3HRD9_9GAMM</name>
<dbReference type="RefSeq" id="WP_132704247.1">
    <property type="nucleotide sequence ID" value="NZ_SLZR01000035.1"/>
</dbReference>
<protein>
    <submittedName>
        <fullName evidence="3">Uncharacterized protein DUF262</fullName>
    </submittedName>
</protein>
<evidence type="ECO:0000313" key="3">
    <source>
        <dbReference type="EMBL" id="TCS35532.1"/>
    </source>
</evidence>
<organism evidence="3 4">
    <name type="scientific">Reinekea marinisedimentorum</name>
    <dbReference type="NCBI Taxonomy" id="230495"/>
    <lineage>
        <taxon>Bacteria</taxon>
        <taxon>Pseudomonadati</taxon>
        <taxon>Pseudomonadota</taxon>
        <taxon>Gammaproteobacteria</taxon>
        <taxon>Oceanospirillales</taxon>
        <taxon>Saccharospirillaceae</taxon>
        <taxon>Reinekea</taxon>
    </lineage>
</organism>
<dbReference type="Proteomes" id="UP000295793">
    <property type="component" value="Unassembled WGS sequence"/>
</dbReference>
<evidence type="ECO:0000259" key="2">
    <source>
        <dbReference type="Pfam" id="PF03235"/>
    </source>
</evidence>
<evidence type="ECO:0000313" key="4">
    <source>
        <dbReference type="Proteomes" id="UP000295793"/>
    </source>
</evidence>
<reference evidence="3 4" key="1">
    <citation type="submission" date="2019-03" db="EMBL/GenBank/DDBJ databases">
        <title>Genomic Encyclopedia of Archaeal and Bacterial Type Strains, Phase II (KMG-II): from individual species to whole genera.</title>
        <authorList>
            <person name="Goeker M."/>
        </authorList>
    </citation>
    <scope>NUCLEOTIDE SEQUENCE [LARGE SCALE GENOMIC DNA]</scope>
    <source>
        <strain evidence="3 4">DSM 15388</strain>
    </source>
</reference>
<dbReference type="InterPro" id="IPR004919">
    <property type="entry name" value="GmrSD_N"/>
</dbReference>
<dbReference type="AlphaFoldDB" id="A0A4R3HRD9"/>
<proteinExistence type="predicted"/>
<dbReference type="PANTHER" id="PTHR39639">
    <property type="entry name" value="CHROMOSOME 16, WHOLE GENOME SHOTGUN SEQUENCE"/>
    <property type="match status" value="1"/>
</dbReference>
<feature type="region of interest" description="Disordered" evidence="1">
    <location>
        <begin position="1"/>
        <end position="27"/>
    </location>
</feature>
<comment type="caution">
    <text evidence="3">The sequence shown here is derived from an EMBL/GenBank/DDBJ whole genome shotgun (WGS) entry which is preliminary data.</text>
</comment>
<dbReference type="EMBL" id="SLZR01000035">
    <property type="protein sequence ID" value="TCS35532.1"/>
    <property type="molecule type" value="Genomic_DNA"/>
</dbReference>
<accession>A0A4R3HRD9</accession>
<keyword evidence="4" id="KW-1185">Reference proteome</keyword>